<dbReference type="PROSITE" id="PS50002">
    <property type="entry name" value="SH3"/>
    <property type="match status" value="1"/>
</dbReference>
<dbReference type="InterPro" id="IPR011993">
    <property type="entry name" value="PH-like_dom_sf"/>
</dbReference>
<dbReference type="PROSITE" id="PS50010">
    <property type="entry name" value="DH_2"/>
    <property type="match status" value="1"/>
</dbReference>
<evidence type="ECO:0000256" key="1">
    <source>
        <dbReference type="ARBA" id="ARBA00022443"/>
    </source>
</evidence>
<dbReference type="Gene3D" id="2.30.29.30">
    <property type="entry name" value="Pleckstrin-homology domain (PH domain)/Phosphotyrosine-binding domain (PTB)"/>
    <property type="match status" value="1"/>
</dbReference>
<feature type="domain" description="DH" evidence="6">
    <location>
        <begin position="1058"/>
        <end position="1242"/>
    </location>
</feature>
<sequence length="1468" mass="170765">MIILLLSNFYLKHSSKMTIYCPFPGALGVTMGTKKNIYTLLGNLSNMADHKFLPGGKSSRDPSPLPKTTSSLERERDPTQENWSTDQEKAEHKDVGTFPIKKGRKEQKAEDDKRRNGRFDSNYEREDDYREKKIYLERGTFPRMSKNSFDPKMRIITSSEMEDKRDRRPKDYPKRDETESYRDKSNHETRPRTREEGKNKDRWSSEDERWYQGEKFSGDLRDRRGDAGDLREIREKDAPIKREKTRPDMDRMDPRMNYTDRVFERDGYSDKRERPSMREDTKDPRGDSCIDERQPRIDKEREDGDGQMYKNKDREKEEDRPKKSRAYENRRMERSAEKVEERWRKTDGGFREDRKFKERKNGQDGKRSGCHSPGVGRETWRDADEERMHRRRGDSDEERKSSRQRAGKQERGDHRWRDPERNEISHSFQNRSDRDDCRGTRGGVLYIGRMWLDPQRGKNNKEKSIDRERRTRQKEEWSEEEKLQGVRGRDEPRGSGEPDERYSKNYRGTPVGRNEFTRGEPEGASVDGNEESKTTREMDKGGQRQGTQDNWQKNGQTNTPAHSEESDREERGGRDYSQHSRSEEGSEVGWREERYQMPSAEDGSMTWSSSGDEIEREFRGPASYDSMEVESPEEREEEEEKPQNSGVSQDDQRGGVDGENSNTESHHVLTDDEAISQENIFITTARRDHHQEISNQYIEGDQSWKKKFTAKEQKELEIQPSFSERRDRETEDGMRSKGGLVGIRKIKRDSKTEKLLKAWKEKNNKPAGEERQKSSSVLRNPGDGSQETLDKNQPIMNQINIEALSEEEVEALRIRMSGAWSTDDPKRHSHPPHLKWATSVVREILGTSEDNAMDEPGSETQKDQSEATKQQEVFAERAVDVPTLRIWTSTQSSDVEGEDNNLSEDFEDDADVVSRSMGDTEMRTMLNPFPRKKRSSKYFKAAQLYQQYSEAAQNIEILRQGRTDVLSICEEPPSSPFPSPQQSRRPLPSLPTVLHPHSLSHHSSLNNYKSLPLPESHSNKRRSSSPRLSISQPGTLWRELPGVRDNNKLEELTENQLRLQEVRFEVVTSEASYCHSLDIVVEHFVKCKPLQDLLGNQDRNWLFSRLLEVRAISHRFLEKLEERVDSDIMHFTVCDIIAHHCKRFRTVYVPYLTNQSYQDATYQRLMTENATFKQLVESIEKSAVCQRLPLRSFLVLPFQRITRLKLLVQNIVKRTNPGTEEAKQAIRAMKLLESIIQQSNDSISQMKSIESLVSLNAKVDFECKTLPLISQSRRWVREGPVIELMDFACKDAERSVYLHLFNDYLLLSLQKEGGRFTVINHVPVNELQVENCRIKLHSLQKNLFRLQMSTTSYLLRTDTQSDKLRWISALKRPHDQVDFSAAQDCEQMLCVKAYMAQQPDELSLEKAEVILVHQDSSDNWVEGTRLSDFQRGWVLKSHLETISNSKVKERNLSDAFKLTTATAATVAD</sequence>
<feature type="region of interest" description="Disordered" evidence="3">
    <location>
        <begin position="711"/>
        <end position="798"/>
    </location>
</feature>
<evidence type="ECO:0000259" key="4">
    <source>
        <dbReference type="PROSITE" id="PS50002"/>
    </source>
</evidence>
<dbReference type="SUPFAM" id="SSF48065">
    <property type="entry name" value="DBL homology domain (DH-domain)"/>
    <property type="match status" value="1"/>
</dbReference>
<dbReference type="CDD" id="cd01221">
    <property type="entry name" value="PH_ephexin"/>
    <property type="match status" value="1"/>
</dbReference>
<dbReference type="PROSITE" id="PS00741">
    <property type="entry name" value="DH_1"/>
    <property type="match status" value="1"/>
</dbReference>
<reference evidence="7" key="4">
    <citation type="submission" date="2025-09" db="UniProtKB">
        <authorList>
            <consortium name="Ensembl"/>
        </authorList>
    </citation>
    <scope>IDENTIFICATION</scope>
    <source>
        <strain evidence="7">HNI</strain>
    </source>
</reference>
<reference key="1">
    <citation type="journal article" date="2007" name="Nature">
        <title>The medaka draft genome and insights into vertebrate genome evolution.</title>
        <authorList>
            <person name="Kasahara M."/>
            <person name="Naruse K."/>
            <person name="Sasaki S."/>
            <person name="Nakatani Y."/>
            <person name="Qu W."/>
            <person name="Ahsan B."/>
            <person name="Yamada T."/>
            <person name="Nagayasu Y."/>
            <person name="Doi K."/>
            <person name="Kasai Y."/>
            <person name="Jindo T."/>
            <person name="Kobayashi D."/>
            <person name="Shimada A."/>
            <person name="Toyoda A."/>
            <person name="Kuroki Y."/>
            <person name="Fujiyama A."/>
            <person name="Sasaki T."/>
            <person name="Shimizu A."/>
            <person name="Asakawa S."/>
            <person name="Shimizu N."/>
            <person name="Hashimoto S."/>
            <person name="Yang J."/>
            <person name="Lee Y."/>
            <person name="Matsushima K."/>
            <person name="Sugano S."/>
            <person name="Sakaizumi M."/>
            <person name="Narita T."/>
            <person name="Ohishi K."/>
            <person name="Haga S."/>
            <person name="Ohta F."/>
            <person name="Nomoto H."/>
            <person name="Nogata K."/>
            <person name="Morishita T."/>
            <person name="Endo T."/>
            <person name="Shin-I T."/>
            <person name="Takeda H."/>
            <person name="Morishita S."/>
            <person name="Kohara Y."/>
        </authorList>
    </citation>
    <scope>NUCLEOTIDE SEQUENCE [LARGE SCALE GENOMIC DNA]</scope>
    <source>
        <strain>Hd-rR</strain>
    </source>
</reference>
<feature type="compositionally biased region" description="Low complexity" evidence="3">
    <location>
        <begin position="980"/>
        <end position="1005"/>
    </location>
</feature>
<feature type="compositionally biased region" description="Polar residues" evidence="3">
    <location>
        <begin position="774"/>
        <end position="787"/>
    </location>
</feature>
<protein>
    <submittedName>
        <fullName evidence="7">Uncharacterized protein</fullName>
    </submittedName>
</protein>
<feature type="compositionally biased region" description="Basic and acidic residues" evidence="3">
    <location>
        <begin position="749"/>
        <end position="773"/>
    </location>
</feature>
<dbReference type="SMART" id="SM00326">
    <property type="entry name" value="SH3"/>
    <property type="match status" value="1"/>
</dbReference>
<evidence type="ECO:0000259" key="5">
    <source>
        <dbReference type="PROSITE" id="PS50003"/>
    </source>
</evidence>
<feature type="domain" description="PH" evidence="5">
    <location>
        <begin position="1274"/>
        <end position="1375"/>
    </location>
</feature>
<dbReference type="InterPro" id="IPR036028">
    <property type="entry name" value="SH3-like_dom_sf"/>
</dbReference>
<dbReference type="GO" id="GO:0005085">
    <property type="term" value="F:guanyl-nucleotide exchange factor activity"/>
    <property type="evidence" value="ECO:0007669"/>
    <property type="project" value="InterPro"/>
</dbReference>
<feature type="compositionally biased region" description="Basic and acidic residues" evidence="3">
    <location>
        <begin position="161"/>
        <end position="254"/>
    </location>
</feature>
<dbReference type="Proteomes" id="UP000265180">
    <property type="component" value="Chromosome 16"/>
</dbReference>
<dbReference type="SUPFAM" id="SSF50729">
    <property type="entry name" value="PH domain-like"/>
    <property type="match status" value="1"/>
</dbReference>
<dbReference type="Pfam" id="PF00621">
    <property type="entry name" value="RhoGEF"/>
    <property type="match status" value="1"/>
</dbReference>
<feature type="domain" description="SH3" evidence="4">
    <location>
        <begin position="1383"/>
        <end position="1444"/>
    </location>
</feature>
<dbReference type="InterPro" id="IPR047271">
    <property type="entry name" value="Ephexin-like"/>
</dbReference>
<dbReference type="Ensembl" id="ENSORLT00020006954.1">
    <property type="protein sequence ID" value="ENSORLP00020005039.1"/>
    <property type="gene ID" value="ENSORLG00020005851.1"/>
</dbReference>
<organism evidence="7 8">
    <name type="scientific">Oryzias latipes</name>
    <name type="common">Japanese rice fish</name>
    <name type="synonym">Japanese killifish</name>
    <dbReference type="NCBI Taxonomy" id="8090"/>
    <lineage>
        <taxon>Eukaryota</taxon>
        <taxon>Metazoa</taxon>
        <taxon>Chordata</taxon>
        <taxon>Craniata</taxon>
        <taxon>Vertebrata</taxon>
        <taxon>Euteleostomi</taxon>
        <taxon>Actinopterygii</taxon>
        <taxon>Neopterygii</taxon>
        <taxon>Teleostei</taxon>
        <taxon>Neoteleostei</taxon>
        <taxon>Acanthomorphata</taxon>
        <taxon>Ovalentaria</taxon>
        <taxon>Atherinomorphae</taxon>
        <taxon>Beloniformes</taxon>
        <taxon>Adrianichthyidae</taxon>
        <taxon>Oryziinae</taxon>
        <taxon>Oryzias</taxon>
    </lineage>
</organism>
<feature type="compositionally biased region" description="Basic and acidic residues" evidence="3">
    <location>
        <begin position="530"/>
        <end position="542"/>
    </location>
</feature>
<reference evidence="7 8" key="2">
    <citation type="submission" date="2017-04" db="EMBL/GenBank/DDBJ databases">
        <title>CpG methylation of centromeres and impact of large insertions on vertebrate speciation.</title>
        <authorList>
            <person name="Ichikawa K."/>
            <person name="Yoshimura J."/>
            <person name="Morishita S."/>
        </authorList>
    </citation>
    <scope>NUCLEOTIDE SEQUENCE</scope>
    <source>
        <strain evidence="7 8">HNI</strain>
    </source>
</reference>
<evidence type="ECO:0000256" key="3">
    <source>
        <dbReference type="SAM" id="MobiDB-lite"/>
    </source>
</evidence>
<evidence type="ECO:0000313" key="7">
    <source>
        <dbReference type="Ensembl" id="ENSORLP00020005039.1"/>
    </source>
</evidence>
<dbReference type="PROSITE" id="PS50003">
    <property type="entry name" value="PH_DOMAIN"/>
    <property type="match status" value="1"/>
</dbReference>
<feature type="compositionally biased region" description="Basic and acidic residues" evidence="3">
    <location>
        <begin position="261"/>
        <end position="367"/>
    </location>
</feature>
<feature type="compositionally biased region" description="Basic and acidic residues" evidence="3">
    <location>
        <begin position="378"/>
        <end position="424"/>
    </location>
</feature>
<dbReference type="Gene3D" id="1.20.900.10">
    <property type="entry name" value="Dbl homology (DH) domain"/>
    <property type="match status" value="1"/>
</dbReference>
<evidence type="ECO:0000313" key="8">
    <source>
        <dbReference type="Proteomes" id="UP000265180"/>
    </source>
</evidence>
<dbReference type="SMART" id="SM00233">
    <property type="entry name" value="PH"/>
    <property type="match status" value="1"/>
</dbReference>
<dbReference type="Pfam" id="PF00018">
    <property type="entry name" value="SH3_1"/>
    <property type="match status" value="1"/>
</dbReference>
<feature type="region of interest" description="Disordered" evidence="3">
    <location>
        <begin position="142"/>
        <end position="675"/>
    </location>
</feature>
<dbReference type="Gene3D" id="2.30.30.40">
    <property type="entry name" value="SH3 Domains"/>
    <property type="match status" value="1"/>
</dbReference>
<dbReference type="PANTHER" id="PTHR12845:SF2">
    <property type="entry name" value="DH DOMAIN-CONTAINING PROTEIN-RELATED"/>
    <property type="match status" value="1"/>
</dbReference>
<dbReference type="SUPFAM" id="SSF50044">
    <property type="entry name" value="SH3-domain"/>
    <property type="match status" value="1"/>
</dbReference>
<accession>A0A3P9K9C8</accession>
<dbReference type="InterPro" id="IPR047270">
    <property type="entry name" value="PH_ephexin"/>
</dbReference>
<feature type="compositionally biased region" description="Basic and acidic residues" evidence="3">
    <location>
        <begin position="86"/>
        <end position="95"/>
    </location>
</feature>
<dbReference type="InterPro" id="IPR035899">
    <property type="entry name" value="DBL_dom_sf"/>
</dbReference>
<dbReference type="SMART" id="SM00325">
    <property type="entry name" value="RhoGEF"/>
    <property type="match status" value="1"/>
</dbReference>
<feature type="compositionally biased region" description="Basic and acidic residues" evidence="3">
    <location>
        <begin position="106"/>
        <end position="124"/>
    </location>
</feature>
<feature type="compositionally biased region" description="Basic and acidic residues" evidence="3">
    <location>
        <begin position="562"/>
        <end position="595"/>
    </location>
</feature>
<evidence type="ECO:0000259" key="6">
    <source>
        <dbReference type="PROSITE" id="PS50010"/>
    </source>
</evidence>
<dbReference type="GO" id="GO:0035556">
    <property type="term" value="P:intracellular signal transduction"/>
    <property type="evidence" value="ECO:0007669"/>
    <property type="project" value="InterPro"/>
</dbReference>
<dbReference type="PANTHER" id="PTHR12845">
    <property type="entry name" value="GUANINE NUCLEOTIDE EXCHANGE FACTOR"/>
    <property type="match status" value="1"/>
</dbReference>
<reference evidence="7" key="3">
    <citation type="submission" date="2025-08" db="UniProtKB">
        <authorList>
            <consortium name="Ensembl"/>
        </authorList>
    </citation>
    <scope>IDENTIFICATION</scope>
    <source>
        <strain evidence="7">HNI</strain>
    </source>
</reference>
<evidence type="ECO:0000256" key="2">
    <source>
        <dbReference type="PROSITE-ProRule" id="PRU00192"/>
    </source>
</evidence>
<feature type="region of interest" description="Disordered" evidence="3">
    <location>
        <begin position="845"/>
        <end position="871"/>
    </location>
</feature>
<dbReference type="InterPro" id="IPR001331">
    <property type="entry name" value="GDS_CDC24_CS"/>
</dbReference>
<dbReference type="InterPro" id="IPR001452">
    <property type="entry name" value="SH3_domain"/>
</dbReference>
<feature type="region of interest" description="Disordered" evidence="3">
    <location>
        <begin position="52"/>
        <end position="124"/>
    </location>
</feature>
<proteinExistence type="predicted"/>
<feature type="region of interest" description="Disordered" evidence="3">
    <location>
        <begin position="969"/>
        <end position="1032"/>
    </location>
</feature>
<keyword evidence="1 2" id="KW-0728">SH3 domain</keyword>
<feature type="compositionally biased region" description="Polar residues" evidence="3">
    <location>
        <begin position="545"/>
        <end position="561"/>
    </location>
</feature>
<name>A0A3P9K9C8_ORYLA</name>
<feature type="compositionally biased region" description="Basic and acidic residues" evidence="3">
    <location>
        <begin position="455"/>
        <end position="503"/>
    </location>
</feature>
<dbReference type="InterPro" id="IPR000219">
    <property type="entry name" value="DH_dom"/>
</dbReference>
<dbReference type="CDD" id="cd00160">
    <property type="entry name" value="RhoGEF"/>
    <property type="match status" value="1"/>
</dbReference>
<feature type="compositionally biased region" description="Basic and acidic residues" evidence="3">
    <location>
        <begin position="711"/>
        <end position="735"/>
    </location>
</feature>
<dbReference type="InterPro" id="IPR001849">
    <property type="entry name" value="PH_domain"/>
</dbReference>
<feature type="compositionally biased region" description="Acidic residues" evidence="3">
    <location>
        <begin position="627"/>
        <end position="640"/>
    </location>
</feature>